<feature type="transmembrane region" description="Helical" evidence="1">
    <location>
        <begin position="244"/>
        <end position="267"/>
    </location>
</feature>
<sequence length="771" mass="84151">MRHYRFGMIAALFALGHLAFVGVLGALALTTDHGRPLWTVVARDPFFLGDEDAFSVPWGLTVAVLLVGAVQAWALWQVLRGRARGEPAHRGGRVGLLRLALYLQVGFGIALFASVPLIVAAEAYWFWTATEIITGLLQAAVVWLFFLVLRGVVSRGLRLFSLVAGLLACASGLGQSITGVLGLDTAVFTLAGGYGYVWQAWSVSILVAQARDSRWSAATVRIGVVAQVMTFLKPGGSMGISTGVFPWAFAVHTLIGAVSVFGLVWVARTAHELANPLPQPVPRRRPARAAARWWPVAAVAVVLPLVPAAVNLTHGMYLWIGPRGAIENVVRVEGGGTPALTWFSLDVFVGVGGPALLLLVTVLRRTRRLVRFTTVTLTVAAVVAFVSALTTTPVPAVSGDFFYEGVQIYPEGLFTRERDGELFFGVSPSWYGAALLASALLLLVLYPAAPAQRVRRHVVLAVTVTLLALGFAPVADQSLGPVTAAEDCAPYEPWRGEPRKPELTSDQRFVCSYRQAGLVTFADTTPDAVILAHGRRLCGVYTRNDPQEVARLQTVEGLRRDALTYPLAQICPGADAVVQAAAAEQELEDQEWEDDAQRMCDSTPRHRPLIRAAKAIRIKEPQWTDYGAVETYEPTEDEADPFEDGVLDEAQRNGLVAALPGHLMVLTHPDYDLCVTLETYTRRPPVETKGWDHVVEVGYRSPTGEIVLRDDLSGTGFPDLSLNGRAGHYRIRVHYDWFRWKGKNDYGQRLLIMAFPGKGDKPVTYRARRKQ</sequence>
<feature type="transmembrane region" description="Helical" evidence="1">
    <location>
        <begin position="369"/>
        <end position="389"/>
    </location>
</feature>
<dbReference type="STRING" id="683260.SAMN05421874_121118"/>
<feature type="transmembrane region" description="Helical" evidence="1">
    <location>
        <begin position="99"/>
        <end position="119"/>
    </location>
</feature>
<evidence type="ECO:0000313" key="2">
    <source>
        <dbReference type="EMBL" id="SDL44140.1"/>
    </source>
</evidence>
<feature type="transmembrane region" description="Helical" evidence="1">
    <location>
        <begin position="340"/>
        <end position="362"/>
    </location>
</feature>
<protein>
    <submittedName>
        <fullName evidence="2">Uncharacterized protein</fullName>
    </submittedName>
</protein>
<evidence type="ECO:0000313" key="3">
    <source>
        <dbReference type="Proteomes" id="UP000198683"/>
    </source>
</evidence>
<feature type="transmembrane region" description="Helical" evidence="1">
    <location>
        <begin position="458"/>
        <end position="475"/>
    </location>
</feature>
<gene>
    <name evidence="2" type="ORF">SAMN05421874_121118</name>
</gene>
<dbReference type="Proteomes" id="UP000198683">
    <property type="component" value="Unassembled WGS sequence"/>
</dbReference>
<feature type="transmembrane region" description="Helical" evidence="1">
    <location>
        <begin position="187"/>
        <end position="208"/>
    </location>
</feature>
<proteinExistence type="predicted"/>
<keyword evidence="1" id="KW-0472">Membrane</keyword>
<dbReference type="AlphaFoldDB" id="A0A1G9K2L0"/>
<keyword evidence="1" id="KW-1133">Transmembrane helix</keyword>
<feature type="transmembrane region" description="Helical" evidence="1">
    <location>
        <begin position="125"/>
        <end position="147"/>
    </location>
</feature>
<feature type="transmembrane region" description="Helical" evidence="1">
    <location>
        <begin position="215"/>
        <end position="232"/>
    </location>
</feature>
<accession>A0A1G9K2L0</accession>
<evidence type="ECO:0000256" key="1">
    <source>
        <dbReference type="SAM" id="Phobius"/>
    </source>
</evidence>
<keyword evidence="1" id="KW-0812">Transmembrane</keyword>
<dbReference type="OrthoDB" id="3541491at2"/>
<reference evidence="2 3" key="1">
    <citation type="submission" date="2016-10" db="EMBL/GenBank/DDBJ databases">
        <authorList>
            <person name="de Groot N.N."/>
        </authorList>
    </citation>
    <scope>NUCLEOTIDE SEQUENCE [LARGE SCALE GENOMIC DNA]</scope>
    <source>
        <strain evidence="2 3">CGMCC 4.5681</strain>
    </source>
</reference>
<feature type="transmembrane region" description="Helical" evidence="1">
    <location>
        <begin position="429"/>
        <end position="446"/>
    </location>
</feature>
<feature type="transmembrane region" description="Helical" evidence="1">
    <location>
        <begin position="58"/>
        <end position="79"/>
    </location>
</feature>
<feature type="transmembrane region" description="Helical" evidence="1">
    <location>
        <begin position="293"/>
        <end position="320"/>
    </location>
</feature>
<name>A0A1G9K2L0_9ACTN</name>
<dbReference type="EMBL" id="FNFB01000021">
    <property type="protein sequence ID" value="SDL44140.1"/>
    <property type="molecule type" value="Genomic_DNA"/>
</dbReference>
<dbReference type="RefSeq" id="WP_090770691.1">
    <property type="nucleotide sequence ID" value="NZ_FNFB01000021.1"/>
</dbReference>
<feature type="transmembrane region" description="Helical" evidence="1">
    <location>
        <begin position="159"/>
        <end position="181"/>
    </location>
</feature>
<keyword evidence="3" id="KW-1185">Reference proteome</keyword>
<organism evidence="2 3">
    <name type="scientific">Nonomuraea maritima</name>
    <dbReference type="NCBI Taxonomy" id="683260"/>
    <lineage>
        <taxon>Bacteria</taxon>
        <taxon>Bacillati</taxon>
        <taxon>Actinomycetota</taxon>
        <taxon>Actinomycetes</taxon>
        <taxon>Streptosporangiales</taxon>
        <taxon>Streptosporangiaceae</taxon>
        <taxon>Nonomuraea</taxon>
    </lineage>
</organism>